<dbReference type="InterPro" id="IPR011250">
    <property type="entry name" value="OMP/PagP_B-barrel"/>
</dbReference>
<organism evidence="3">
    <name type="scientific">hydrothermal vent metagenome</name>
    <dbReference type="NCBI Taxonomy" id="652676"/>
    <lineage>
        <taxon>unclassified sequences</taxon>
        <taxon>metagenomes</taxon>
        <taxon>ecological metagenomes</taxon>
    </lineage>
</organism>
<name>A0A1W1EKR3_9ZZZZ</name>
<evidence type="ECO:0000259" key="2">
    <source>
        <dbReference type="Pfam" id="PF13505"/>
    </source>
</evidence>
<dbReference type="SUPFAM" id="SSF56925">
    <property type="entry name" value="OMPA-like"/>
    <property type="match status" value="1"/>
</dbReference>
<dbReference type="InterPro" id="IPR027385">
    <property type="entry name" value="Beta-barrel_OMP"/>
</dbReference>
<proteinExistence type="predicted"/>
<gene>
    <name evidence="3" type="ORF">MNB_SV-15-1037</name>
</gene>
<dbReference type="AlphaFoldDB" id="A0A1W1EKR3"/>
<dbReference type="Pfam" id="PF13505">
    <property type="entry name" value="OMP_b-brl"/>
    <property type="match status" value="1"/>
</dbReference>
<feature type="domain" description="Outer membrane protein beta-barrel" evidence="2">
    <location>
        <begin position="41"/>
        <end position="208"/>
    </location>
</feature>
<keyword evidence="1" id="KW-0732">Signal</keyword>
<protein>
    <submittedName>
        <fullName evidence="3">Putative outer membrane protein A</fullName>
    </submittedName>
</protein>
<accession>A0A1W1EKR3</accession>
<evidence type="ECO:0000313" key="3">
    <source>
        <dbReference type="EMBL" id="SHO81460.1"/>
    </source>
</evidence>
<evidence type="ECO:0000256" key="1">
    <source>
        <dbReference type="ARBA" id="ARBA00022729"/>
    </source>
</evidence>
<dbReference type="EMBL" id="FRYL01000041">
    <property type="protein sequence ID" value="SHO81460.1"/>
    <property type="molecule type" value="Genomic_DNA"/>
</dbReference>
<sequence>MKRIVLSVTTVVAMSSVTFAGGDFIPVVEPVMVIPPVPINTTGLYVGIGLVATYFDGVCSCGNSYEDYTYGALLRLGYDYNEYIGLEARVLTSQIEDEGAKIKSHYGVFLKPQYHITDDINVYGLLGYANTEVGDTIKIDDSGFSWGVGLEYDISDDKKEDGIYDRAFDGKGNQEKGLGLYIDYQKLLQKDNYPHDMHVLSVGLSYDF</sequence>
<reference evidence="3" key="1">
    <citation type="submission" date="2016-10" db="EMBL/GenBank/DDBJ databases">
        <authorList>
            <person name="de Groot N.N."/>
        </authorList>
    </citation>
    <scope>NUCLEOTIDE SEQUENCE</scope>
</reference>
<dbReference type="Gene3D" id="2.40.160.20">
    <property type="match status" value="1"/>
</dbReference>